<dbReference type="PANTHER" id="PTHR32183:SF6">
    <property type="entry name" value="CYSTEINE SULFINATE DESULFINASE_CYSTEINE DESULFURASE AND RELATED ENZYMES"/>
    <property type="match status" value="1"/>
</dbReference>
<dbReference type="InterPro" id="IPR008854">
    <property type="entry name" value="TPMT"/>
</dbReference>
<evidence type="ECO:0000256" key="3">
    <source>
        <dbReference type="ARBA" id="ARBA00022679"/>
    </source>
</evidence>
<sequence length="194" mass="22856">MTPDKKYWKDRYRSKQTGWDIGYPSPPLIDYCNQLYDHNIKILIPGCGNAHEAEYLFKKGFKNIYILDIVEEVLRNFKKRVPEFPSENLICKDFFKHNDAFDLILEQTFFCALPAELRNDYILKSYNLLYPKGKIAGVLFSSEFTQIGPPFGGSKKEYKLMFSKHYNIKTLENCYNSIDPRMGNELFFIFEKPL</sequence>
<dbReference type="PANTHER" id="PTHR32183">
    <property type="match status" value="1"/>
</dbReference>
<accession>A0A918JUH7</accession>
<keyword evidence="4" id="KW-0949">S-adenosyl-L-methionine</keyword>
<evidence type="ECO:0000313" key="6">
    <source>
        <dbReference type="Proteomes" id="UP000601108"/>
    </source>
</evidence>
<keyword evidence="3" id="KW-0808">Transferase</keyword>
<dbReference type="EMBL" id="BMWS01000005">
    <property type="protein sequence ID" value="GGX10874.1"/>
    <property type="molecule type" value="Genomic_DNA"/>
</dbReference>
<dbReference type="CDD" id="cd02440">
    <property type="entry name" value="AdoMet_MTases"/>
    <property type="match status" value="1"/>
</dbReference>
<proteinExistence type="predicted"/>
<keyword evidence="2 5" id="KW-0489">Methyltransferase</keyword>
<evidence type="ECO:0000256" key="1">
    <source>
        <dbReference type="ARBA" id="ARBA00022553"/>
    </source>
</evidence>
<keyword evidence="6" id="KW-1185">Reference proteome</keyword>
<reference evidence="5 6" key="1">
    <citation type="journal article" date="2014" name="Int. J. Syst. Evol. Microbiol.">
        <title>Complete genome sequence of Corynebacterium casei LMG S-19264T (=DSM 44701T), isolated from a smear-ripened cheese.</title>
        <authorList>
            <consortium name="US DOE Joint Genome Institute (JGI-PGF)"/>
            <person name="Walter F."/>
            <person name="Albersmeier A."/>
            <person name="Kalinowski J."/>
            <person name="Ruckert C."/>
        </authorList>
    </citation>
    <scope>NUCLEOTIDE SEQUENCE [LARGE SCALE GENOMIC DNA]</scope>
    <source>
        <strain evidence="5 6">KCTC 12285</strain>
    </source>
</reference>
<dbReference type="Pfam" id="PF05724">
    <property type="entry name" value="TPMT"/>
    <property type="match status" value="1"/>
</dbReference>
<gene>
    <name evidence="5" type="primary">tpm</name>
    <name evidence="5" type="ORF">GCM10007384_10760</name>
</gene>
<dbReference type="Proteomes" id="UP000601108">
    <property type="component" value="Unassembled WGS sequence"/>
</dbReference>
<dbReference type="SUPFAM" id="SSF53335">
    <property type="entry name" value="S-adenosyl-L-methionine-dependent methyltransferases"/>
    <property type="match status" value="1"/>
</dbReference>
<evidence type="ECO:0000313" key="5">
    <source>
        <dbReference type="EMBL" id="GGX10874.1"/>
    </source>
</evidence>
<dbReference type="GO" id="GO:0032259">
    <property type="term" value="P:methylation"/>
    <property type="evidence" value="ECO:0007669"/>
    <property type="project" value="UniProtKB-KW"/>
</dbReference>
<dbReference type="AlphaFoldDB" id="A0A918JUH7"/>
<evidence type="ECO:0000256" key="4">
    <source>
        <dbReference type="ARBA" id="ARBA00022691"/>
    </source>
</evidence>
<protein>
    <submittedName>
        <fullName evidence="5">SAM-dependent methyltransferase</fullName>
    </submittedName>
</protein>
<dbReference type="RefSeq" id="WP_027414110.1">
    <property type="nucleotide sequence ID" value="NZ_BMWS01000005.1"/>
</dbReference>
<evidence type="ECO:0000256" key="2">
    <source>
        <dbReference type="ARBA" id="ARBA00022603"/>
    </source>
</evidence>
<name>A0A918JUH7_9FLAO</name>
<dbReference type="GO" id="GO:0008757">
    <property type="term" value="F:S-adenosylmethionine-dependent methyltransferase activity"/>
    <property type="evidence" value="ECO:0007669"/>
    <property type="project" value="InterPro"/>
</dbReference>
<comment type="caution">
    <text evidence="5">The sequence shown here is derived from an EMBL/GenBank/DDBJ whole genome shotgun (WGS) entry which is preliminary data.</text>
</comment>
<dbReference type="PROSITE" id="PS51585">
    <property type="entry name" value="SAM_MT_TPMT"/>
    <property type="match status" value="1"/>
</dbReference>
<dbReference type="InterPro" id="IPR029063">
    <property type="entry name" value="SAM-dependent_MTases_sf"/>
</dbReference>
<dbReference type="Gene3D" id="3.40.50.150">
    <property type="entry name" value="Vaccinia Virus protein VP39"/>
    <property type="match status" value="1"/>
</dbReference>
<keyword evidence="1" id="KW-0597">Phosphoprotein</keyword>
<organism evidence="5 6">
    <name type="scientific">Aquimarina muelleri</name>
    <dbReference type="NCBI Taxonomy" id="279356"/>
    <lineage>
        <taxon>Bacteria</taxon>
        <taxon>Pseudomonadati</taxon>
        <taxon>Bacteroidota</taxon>
        <taxon>Flavobacteriia</taxon>
        <taxon>Flavobacteriales</taxon>
        <taxon>Flavobacteriaceae</taxon>
        <taxon>Aquimarina</taxon>
    </lineage>
</organism>